<evidence type="ECO:0000313" key="3">
    <source>
        <dbReference type="Proteomes" id="UP000441389"/>
    </source>
</evidence>
<name>A0A6I4J2U7_9SPHN</name>
<feature type="domain" description="YbaK/aminoacyl-tRNA synthetase-associated" evidence="1">
    <location>
        <begin position="26"/>
        <end position="141"/>
    </location>
</feature>
<evidence type="ECO:0000313" key="2">
    <source>
        <dbReference type="EMBL" id="MVO78755.1"/>
    </source>
</evidence>
<protein>
    <submittedName>
        <fullName evidence="2">YbaK/EbsC family protein</fullName>
    </submittedName>
</protein>
<dbReference type="PANTHER" id="PTHR30411">
    <property type="entry name" value="CYTOPLASMIC PROTEIN"/>
    <property type="match status" value="1"/>
</dbReference>
<sequence>MSFESAQAWLAEHAPDLRLIDHGVSTATVREAAAALGVEEARIAKTLALRFGDRIVLLLAAGDVRLDNAKAKAAFGARPRMLPPDETLAVTGHQVGGVCPFGLATPLPIYCDLSLKPYPAVFPAAGSLTSSVEVAPDRLATLIGAEWVDVCSRRAADAATPAAPPPTPLP</sequence>
<organism evidence="2 3">
    <name type="scientific">Sphingomonas horti</name>
    <dbReference type="NCBI Taxonomy" id="2682842"/>
    <lineage>
        <taxon>Bacteria</taxon>
        <taxon>Pseudomonadati</taxon>
        <taxon>Pseudomonadota</taxon>
        <taxon>Alphaproteobacteria</taxon>
        <taxon>Sphingomonadales</taxon>
        <taxon>Sphingomonadaceae</taxon>
        <taxon>Sphingomonas</taxon>
    </lineage>
</organism>
<dbReference type="Gene3D" id="3.90.960.10">
    <property type="entry name" value="YbaK/aminoacyl-tRNA synthetase-associated domain"/>
    <property type="match status" value="1"/>
</dbReference>
<dbReference type="Proteomes" id="UP000441389">
    <property type="component" value="Unassembled WGS sequence"/>
</dbReference>
<dbReference type="InterPro" id="IPR036754">
    <property type="entry name" value="YbaK/aa-tRNA-synt-asso_dom_sf"/>
</dbReference>
<accession>A0A6I4J2U7</accession>
<dbReference type="AlphaFoldDB" id="A0A6I4J2U7"/>
<reference evidence="2 3" key="1">
    <citation type="submission" date="2019-12" db="EMBL/GenBank/DDBJ databases">
        <authorList>
            <person name="Huq M.A."/>
        </authorList>
    </citation>
    <scope>NUCLEOTIDE SEQUENCE [LARGE SCALE GENOMIC DNA]</scope>
    <source>
        <strain evidence="2 3">MAH-20</strain>
    </source>
</reference>
<dbReference type="CDD" id="cd04333">
    <property type="entry name" value="ProX_deacylase"/>
    <property type="match status" value="1"/>
</dbReference>
<comment type="caution">
    <text evidence="2">The sequence shown here is derived from an EMBL/GenBank/DDBJ whole genome shotgun (WGS) entry which is preliminary data.</text>
</comment>
<dbReference type="SUPFAM" id="SSF55826">
    <property type="entry name" value="YbaK/ProRS associated domain"/>
    <property type="match status" value="1"/>
</dbReference>
<dbReference type="RefSeq" id="WP_157027713.1">
    <property type="nucleotide sequence ID" value="NZ_WQMS01000014.1"/>
</dbReference>
<keyword evidence="3" id="KW-1185">Reference proteome</keyword>
<dbReference type="InterPro" id="IPR007214">
    <property type="entry name" value="YbaK/aa-tRNA-synth-assoc-dom"/>
</dbReference>
<dbReference type="GO" id="GO:0002161">
    <property type="term" value="F:aminoacyl-tRNA deacylase activity"/>
    <property type="evidence" value="ECO:0007669"/>
    <property type="project" value="InterPro"/>
</dbReference>
<gene>
    <name evidence="2" type="ORF">GON01_12525</name>
</gene>
<dbReference type="PANTHER" id="PTHR30411:SF1">
    <property type="entry name" value="CYTOPLASMIC PROTEIN"/>
    <property type="match status" value="1"/>
</dbReference>
<dbReference type="EMBL" id="WQMS01000014">
    <property type="protein sequence ID" value="MVO78755.1"/>
    <property type="molecule type" value="Genomic_DNA"/>
</dbReference>
<evidence type="ECO:0000259" key="1">
    <source>
        <dbReference type="Pfam" id="PF04073"/>
    </source>
</evidence>
<proteinExistence type="predicted"/>
<dbReference type="Pfam" id="PF04073">
    <property type="entry name" value="tRNA_edit"/>
    <property type="match status" value="1"/>
</dbReference>